<reference evidence="1" key="1">
    <citation type="submission" date="2023-04" db="EMBL/GenBank/DDBJ databases">
        <title>A chromosome-level genome assembly of the parasitoid wasp Eretmocerus hayati.</title>
        <authorList>
            <person name="Zhong Y."/>
            <person name="Liu S."/>
            <person name="Liu Y."/>
        </authorList>
    </citation>
    <scope>NUCLEOTIDE SEQUENCE</scope>
    <source>
        <strain evidence="1">ZJU_SS_LIU_2023</strain>
    </source>
</reference>
<accession>A0ACC2NRA0</accession>
<gene>
    <name evidence="1" type="ORF">QAD02_004615</name>
</gene>
<comment type="caution">
    <text evidence="1">The sequence shown here is derived from an EMBL/GenBank/DDBJ whole genome shotgun (WGS) entry which is preliminary data.</text>
</comment>
<proteinExistence type="predicted"/>
<dbReference type="EMBL" id="CM056743">
    <property type="protein sequence ID" value="KAJ8673353.1"/>
    <property type="molecule type" value="Genomic_DNA"/>
</dbReference>
<protein>
    <submittedName>
        <fullName evidence="1">Uncharacterized protein</fullName>
    </submittedName>
</protein>
<dbReference type="Proteomes" id="UP001239111">
    <property type="component" value="Chromosome 3"/>
</dbReference>
<name>A0ACC2NRA0_9HYME</name>
<organism evidence="1 2">
    <name type="scientific">Eretmocerus hayati</name>
    <dbReference type="NCBI Taxonomy" id="131215"/>
    <lineage>
        <taxon>Eukaryota</taxon>
        <taxon>Metazoa</taxon>
        <taxon>Ecdysozoa</taxon>
        <taxon>Arthropoda</taxon>
        <taxon>Hexapoda</taxon>
        <taxon>Insecta</taxon>
        <taxon>Pterygota</taxon>
        <taxon>Neoptera</taxon>
        <taxon>Endopterygota</taxon>
        <taxon>Hymenoptera</taxon>
        <taxon>Apocrita</taxon>
        <taxon>Proctotrupomorpha</taxon>
        <taxon>Chalcidoidea</taxon>
        <taxon>Aphelinidae</taxon>
        <taxon>Aphelininae</taxon>
        <taxon>Eretmocerus</taxon>
    </lineage>
</organism>
<keyword evidence="2" id="KW-1185">Reference proteome</keyword>
<evidence type="ECO:0000313" key="2">
    <source>
        <dbReference type="Proteomes" id="UP001239111"/>
    </source>
</evidence>
<evidence type="ECO:0000313" key="1">
    <source>
        <dbReference type="EMBL" id="KAJ8673353.1"/>
    </source>
</evidence>
<sequence length="390" mass="41453">MVKFNIQAHHHHQHRITIIRHRSSSNNPVLDQTLRVLQVSEGSLAKIASTQQNGSSTASSTSLDDEWKNIHVMLNCILGMVDKTKRALAILQKRGCTSPAASATTSSTTTSSTGVSNNTINSPLVNGSSSSAAQSNGPQQISEQLLSVTDVGSLKRLSGEIVAQTIRATEDRVAEVKRKAEEAVQEVKRAAVAEVQRAVAAALAESRAGERYRNQRYLDGLPIVAHQQQIQRAHQPSLSVRPSPFLRVAESRINDEPDKDTIPPSSSLIASGCWNCGRPALETCGGCGLARYCGSFCQHRDWEAGGHHASCSSTSNNNPNIRIHQQQTVRSSSPPISPTRTTNPTATTTSAESSPSILTPTTGSECSGNTSIVSVSSGSSAKSASVSTNK</sequence>